<name>A0AAE1CX52_9GAST</name>
<organism evidence="2 3">
    <name type="scientific">Elysia crispata</name>
    <name type="common">lettuce slug</name>
    <dbReference type="NCBI Taxonomy" id="231223"/>
    <lineage>
        <taxon>Eukaryota</taxon>
        <taxon>Metazoa</taxon>
        <taxon>Spiralia</taxon>
        <taxon>Lophotrochozoa</taxon>
        <taxon>Mollusca</taxon>
        <taxon>Gastropoda</taxon>
        <taxon>Heterobranchia</taxon>
        <taxon>Euthyneura</taxon>
        <taxon>Panpulmonata</taxon>
        <taxon>Sacoglossa</taxon>
        <taxon>Placobranchoidea</taxon>
        <taxon>Plakobranchidae</taxon>
        <taxon>Elysia</taxon>
    </lineage>
</organism>
<evidence type="ECO:0000256" key="1">
    <source>
        <dbReference type="SAM" id="MobiDB-lite"/>
    </source>
</evidence>
<sequence length="72" mass="8098">MENSDQESGRNYVRRIRKTRSLASDEISAGPTPESNNHKLETDNRLHQTSPKYGQSHAPPDVLVVVSHDNTQ</sequence>
<dbReference type="AlphaFoldDB" id="A0AAE1CX52"/>
<protein>
    <submittedName>
        <fullName evidence="2">Uncharacterized protein</fullName>
    </submittedName>
</protein>
<reference evidence="2" key="1">
    <citation type="journal article" date="2023" name="G3 (Bethesda)">
        <title>A reference genome for the long-term kleptoplast-retaining sea slug Elysia crispata morphotype clarki.</title>
        <authorList>
            <person name="Eastman K.E."/>
            <person name="Pendleton A.L."/>
            <person name="Shaikh M.A."/>
            <person name="Suttiyut T."/>
            <person name="Ogas R."/>
            <person name="Tomko P."/>
            <person name="Gavelis G."/>
            <person name="Widhalm J.R."/>
            <person name="Wisecaver J.H."/>
        </authorList>
    </citation>
    <scope>NUCLEOTIDE SEQUENCE</scope>
    <source>
        <strain evidence="2">ECLA1</strain>
    </source>
</reference>
<dbReference type="Proteomes" id="UP001283361">
    <property type="component" value="Unassembled WGS sequence"/>
</dbReference>
<evidence type="ECO:0000313" key="3">
    <source>
        <dbReference type="Proteomes" id="UP001283361"/>
    </source>
</evidence>
<accession>A0AAE1CX52</accession>
<dbReference type="EMBL" id="JAWDGP010006349">
    <property type="protein sequence ID" value="KAK3742513.1"/>
    <property type="molecule type" value="Genomic_DNA"/>
</dbReference>
<feature type="compositionally biased region" description="Basic and acidic residues" evidence="1">
    <location>
        <begin position="36"/>
        <end position="46"/>
    </location>
</feature>
<keyword evidence="3" id="KW-1185">Reference proteome</keyword>
<evidence type="ECO:0000313" key="2">
    <source>
        <dbReference type="EMBL" id="KAK3742513.1"/>
    </source>
</evidence>
<proteinExistence type="predicted"/>
<comment type="caution">
    <text evidence="2">The sequence shown here is derived from an EMBL/GenBank/DDBJ whole genome shotgun (WGS) entry which is preliminary data.</text>
</comment>
<gene>
    <name evidence="2" type="ORF">RRG08_060015</name>
</gene>
<feature type="region of interest" description="Disordered" evidence="1">
    <location>
        <begin position="1"/>
        <end position="72"/>
    </location>
</feature>